<dbReference type="Pfam" id="PF13403">
    <property type="entry name" value="Hint_2"/>
    <property type="match status" value="1"/>
</dbReference>
<protein>
    <recommendedName>
        <fullName evidence="1">Hedgehog/Intein (Hint) domain-containing protein</fullName>
    </recommendedName>
</protein>
<dbReference type="EMBL" id="AUWY01000137">
    <property type="protein sequence ID" value="EQB29626.1"/>
    <property type="molecule type" value="Genomic_DNA"/>
</dbReference>
<organism evidence="2 3">
    <name type="scientific">Sphingobium ummariense RL-3</name>
    <dbReference type="NCBI Taxonomy" id="1346791"/>
    <lineage>
        <taxon>Bacteria</taxon>
        <taxon>Pseudomonadati</taxon>
        <taxon>Pseudomonadota</taxon>
        <taxon>Alphaproteobacteria</taxon>
        <taxon>Sphingomonadales</taxon>
        <taxon>Sphingomonadaceae</taxon>
        <taxon>Sphingobium</taxon>
    </lineage>
</organism>
<dbReference type="InterPro" id="IPR028992">
    <property type="entry name" value="Hedgehog/Intein_dom"/>
</dbReference>
<dbReference type="Gene3D" id="2.170.16.10">
    <property type="entry name" value="Hedgehog/Intein (Hint) domain"/>
    <property type="match status" value="1"/>
</dbReference>
<dbReference type="InterPro" id="IPR036844">
    <property type="entry name" value="Hint_dom_sf"/>
</dbReference>
<evidence type="ECO:0000313" key="3">
    <source>
        <dbReference type="Proteomes" id="UP000015523"/>
    </source>
</evidence>
<dbReference type="SUPFAM" id="SSF51294">
    <property type="entry name" value="Hedgehog/intein (Hint) domain"/>
    <property type="match status" value="1"/>
</dbReference>
<evidence type="ECO:0000313" key="2">
    <source>
        <dbReference type="EMBL" id="EQB29626.1"/>
    </source>
</evidence>
<sequence>MALINIDLGSSDQTINEDNANAGDTINLSVVGSHTLTVDGVDVTLNGLAGISVGSTPTFATVNDANLVVDYGLLNVSALGGITYEVGDSSSITVNESTVALGVGVPQTINFTGAGAGSFTYNESALGSAAAFEVNGFSWGDSLSFNNADLVQSASMNGNDMTLVLRDEGGLLGAGANNITFTLNDIDPDLATQIMANPSSFFADGTFVAPVCFLAGTLISTDKGQVVVEDIEIGDKVECLGGLREVRWVGYRHDLIRRVPEEKRDDFFPVVIKQGAISDNVPSRDLSVSPWHHIYTDGMLFRAKDLVNGSSIFANKDMAAVSYYHIELDQFDVILAHGLYSEAYVDGGNRDFFQNADVVSLRPEQLVRRRAERPGFEVAKDSKLIHAMQKRFSDRALLCG</sequence>
<feature type="non-terminal residue" evidence="2">
    <location>
        <position position="400"/>
    </location>
</feature>
<dbReference type="eggNOG" id="COG3210">
    <property type="taxonomic scope" value="Bacteria"/>
</dbReference>
<feature type="domain" description="Hedgehog/Intein (Hint)" evidence="1">
    <location>
        <begin position="211"/>
        <end position="347"/>
    </location>
</feature>
<proteinExistence type="predicted"/>
<evidence type="ECO:0000259" key="1">
    <source>
        <dbReference type="Pfam" id="PF13403"/>
    </source>
</evidence>
<reference evidence="2 3" key="1">
    <citation type="journal article" date="2013" name="Genome Announc.">
        <title>Draft Genome Sequence of Sphingobium ummariense Strain RL-3, a Hexachlorocyclohexane-Degrading Bacterium.</title>
        <authorList>
            <person name="Kohli P."/>
            <person name="Dua A."/>
            <person name="Sangwan N."/>
            <person name="Oldach P."/>
            <person name="Khurana J.P."/>
            <person name="Lal R."/>
        </authorList>
    </citation>
    <scope>NUCLEOTIDE SEQUENCE [LARGE SCALE GENOMIC DNA]</scope>
    <source>
        <strain evidence="2 3">RL-3</strain>
    </source>
</reference>
<accession>T0IV40</accession>
<comment type="caution">
    <text evidence="2">The sequence shown here is derived from an EMBL/GenBank/DDBJ whole genome shotgun (WGS) entry which is preliminary data.</text>
</comment>
<name>T0IV40_9SPHN</name>
<dbReference type="AlphaFoldDB" id="T0IV40"/>
<keyword evidence="3" id="KW-1185">Reference proteome</keyword>
<dbReference type="STRING" id="1346791.M529_23910"/>
<dbReference type="OrthoDB" id="6305173at2"/>
<dbReference type="RefSeq" id="WP_021320222.1">
    <property type="nucleotide sequence ID" value="NZ_AUWY01000137.1"/>
</dbReference>
<gene>
    <name evidence="2" type="ORF">M529_23910</name>
</gene>
<dbReference type="Proteomes" id="UP000015523">
    <property type="component" value="Unassembled WGS sequence"/>
</dbReference>